<reference evidence="1 2" key="1">
    <citation type="journal article" date="2020" name="Cell">
        <title>Large-Scale Comparative Analyses of Tick Genomes Elucidate Their Genetic Diversity and Vector Capacities.</title>
        <authorList>
            <consortium name="Tick Genome and Microbiome Consortium (TIGMIC)"/>
            <person name="Jia N."/>
            <person name="Wang J."/>
            <person name="Shi W."/>
            <person name="Du L."/>
            <person name="Sun Y."/>
            <person name="Zhan W."/>
            <person name="Jiang J.F."/>
            <person name="Wang Q."/>
            <person name="Zhang B."/>
            <person name="Ji P."/>
            <person name="Bell-Sakyi L."/>
            <person name="Cui X.M."/>
            <person name="Yuan T.T."/>
            <person name="Jiang B.G."/>
            <person name="Yang W.F."/>
            <person name="Lam T.T."/>
            <person name="Chang Q.C."/>
            <person name="Ding S.J."/>
            <person name="Wang X.J."/>
            <person name="Zhu J.G."/>
            <person name="Ruan X.D."/>
            <person name="Zhao L."/>
            <person name="Wei J.T."/>
            <person name="Ye R.Z."/>
            <person name="Que T.C."/>
            <person name="Du C.H."/>
            <person name="Zhou Y.H."/>
            <person name="Cheng J.X."/>
            <person name="Dai P.F."/>
            <person name="Guo W.B."/>
            <person name="Han X.H."/>
            <person name="Huang E.J."/>
            <person name="Li L.F."/>
            <person name="Wei W."/>
            <person name="Gao Y.C."/>
            <person name="Liu J.Z."/>
            <person name="Shao H.Z."/>
            <person name="Wang X."/>
            <person name="Wang C.C."/>
            <person name="Yang T.C."/>
            <person name="Huo Q.B."/>
            <person name="Li W."/>
            <person name="Chen H.Y."/>
            <person name="Chen S.E."/>
            <person name="Zhou L.G."/>
            <person name="Ni X.B."/>
            <person name="Tian J.H."/>
            <person name="Sheng Y."/>
            <person name="Liu T."/>
            <person name="Pan Y.S."/>
            <person name="Xia L.Y."/>
            <person name="Li J."/>
            <person name="Zhao F."/>
            <person name="Cao W.C."/>
        </authorList>
    </citation>
    <scope>NUCLEOTIDE SEQUENCE [LARGE SCALE GENOMIC DNA]</scope>
    <source>
        <strain evidence="1">Iper-2018</strain>
    </source>
</reference>
<dbReference type="EMBL" id="JABSTQ010011087">
    <property type="protein sequence ID" value="KAG0415300.1"/>
    <property type="molecule type" value="Genomic_DNA"/>
</dbReference>
<accession>A0AC60P773</accession>
<organism evidence="1 2">
    <name type="scientific">Ixodes persulcatus</name>
    <name type="common">Taiga tick</name>
    <dbReference type="NCBI Taxonomy" id="34615"/>
    <lineage>
        <taxon>Eukaryota</taxon>
        <taxon>Metazoa</taxon>
        <taxon>Ecdysozoa</taxon>
        <taxon>Arthropoda</taxon>
        <taxon>Chelicerata</taxon>
        <taxon>Arachnida</taxon>
        <taxon>Acari</taxon>
        <taxon>Parasitiformes</taxon>
        <taxon>Ixodida</taxon>
        <taxon>Ixodoidea</taxon>
        <taxon>Ixodidae</taxon>
        <taxon>Ixodinae</taxon>
        <taxon>Ixodes</taxon>
    </lineage>
</organism>
<evidence type="ECO:0000313" key="1">
    <source>
        <dbReference type="EMBL" id="KAG0415300.1"/>
    </source>
</evidence>
<comment type="caution">
    <text evidence="1">The sequence shown here is derived from an EMBL/GenBank/DDBJ whole genome shotgun (WGS) entry which is preliminary data.</text>
</comment>
<dbReference type="Proteomes" id="UP000805193">
    <property type="component" value="Unassembled WGS sequence"/>
</dbReference>
<evidence type="ECO:0000313" key="2">
    <source>
        <dbReference type="Proteomes" id="UP000805193"/>
    </source>
</evidence>
<name>A0AC60P773_IXOPE</name>
<proteinExistence type="predicted"/>
<protein>
    <submittedName>
        <fullName evidence="1">Uncharacterized protein</fullName>
    </submittedName>
</protein>
<sequence>MITPAVAAGEAEPECPHYNMSKERQVKCTWPLNTVSVRKGMRHRAPENLRHHALRRYVDVCLHCAAVGTLNITDQTPTEKAVLGLLDGSLDNGSPEKPWKPLYQCGAETGSFAEVVPSCNRDSSKTDATKRENREPAGPGRSAPLRVSGGFRGGHVLSARRSVLPTREPAGGPLEAAFPTEHEVRTLQAAIVRPQTAIVSRNETRSEGKRRLRRYAENPVAEGDDAKCRTSLAAFAGNLVPG</sequence>
<gene>
    <name evidence="1" type="ORF">HPB47_007530</name>
</gene>
<keyword evidence="2" id="KW-1185">Reference proteome</keyword>